<evidence type="ECO:0000256" key="1">
    <source>
        <dbReference type="SAM" id="Phobius"/>
    </source>
</evidence>
<keyword evidence="1" id="KW-0472">Membrane</keyword>
<keyword evidence="3" id="KW-1185">Reference proteome</keyword>
<reference evidence="2 3" key="1">
    <citation type="journal article" date="2013" name="PLoS Genet.">
        <title>Distinctive expansion of potential virulence genes in the genome of the oomycete fish pathogen Saprolegnia parasitica.</title>
        <authorList>
            <person name="Jiang R.H."/>
            <person name="de Bruijn I."/>
            <person name="Haas B.J."/>
            <person name="Belmonte R."/>
            <person name="Lobach L."/>
            <person name="Christie J."/>
            <person name="van den Ackerveken G."/>
            <person name="Bottin A."/>
            <person name="Bulone V."/>
            <person name="Diaz-Moreno S.M."/>
            <person name="Dumas B."/>
            <person name="Fan L."/>
            <person name="Gaulin E."/>
            <person name="Govers F."/>
            <person name="Grenville-Briggs L.J."/>
            <person name="Horner N.R."/>
            <person name="Levin J.Z."/>
            <person name="Mammella M."/>
            <person name="Meijer H.J."/>
            <person name="Morris P."/>
            <person name="Nusbaum C."/>
            <person name="Oome S."/>
            <person name="Phillips A.J."/>
            <person name="van Rooyen D."/>
            <person name="Rzeszutek E."/>
            <person name="Saraiva M."/>
            <person name="Secombes C.J."/>
            <person name="Seidl M.F."/>
            <person name="Snel B."/>
            <person name="Stassen J.H."/>
            <person name="Sykes S."/>
            <person name="Tripathy S."/>
            <person name="van den Berg H."/>
            <person name="Vega-Arreguin J.C."/>
            <person name="Wawra S."/>
            <person name="Young S.K."/>
            <person name="Zeng Q."/>
            <person name="Dieguez-Uribeondo J."/>
            <person name="Russ C."/>
            <person name="Tyler B.M."/>
            <person name="van West P."/>
        </authorList>
    </citation>
    <scope>NUCLEOTIDE SEQUENCE [LARGE SCALE GENOMIC DNA]</scope>
    <source>
        <strain evidence="2 3">CBS 223.65</strain>
    </source>
</reference>
<dbReference type="Proteomes" id="UP000030745">
    <property type="component" value="Unassembled WGS sequence"/>
</dbReference>
<organism evidence="2 3">
    <name type="scientific">Saprolegnia parasitica (strain CBS 223.65)</name>
    <dbReference type="NCBI Taxonomy" id="695850"/>
    <lineage>
        <taxon>Eukaryota</taxon>
        <taxon>Sar</taxon>
        <taxon>Stramenopiles</taxon>
        <taxon>Oomycota</taxon>
        <taxon>Saprolegniomycetes</taxon>
        <taxon>Saprolegniales</taxon>
        <taxon>Saprolegniaceae</taxon>
        <taxon>Saprolegnia</taxon>
    </lineage>
</organism>
<dbReference type="OrthoDB" id="10410156at2759"/>
<dbReference type="VEuPathDB" id="FungiDB:SPRG_00613"/>
<dbReference type="OMA" id="SANFAFR"/>
<protein>
    <submittedName>
        <fullName evidence="2">Uncharacterized protein</fullName>
    </submittedName>
</protein>
<dbReference type="RefSeq" id="XP_012194228.1">
    <property type="nucleotide sequence ID" value="XM_012338838.1"/>
</dbReference>
<feature type="transmembrane region" description="Helical" evidence="1">
    <location>
        <begin position="12"/>
        <end position="33"/>
    </location>
</feature>
<feature type="transmembrane region" description="Helical" evidence="1">
    <location>
        <begin position="564"/>
        <end position="590"/>
    </location>
</feature>
<accession>A0A067CZ55</accession>
<dbReference type="PROSITE" id="PS51257">
    <property type="entry name" value="PROKAR_LIPOPROTEIN"/>
    <property type="match status" value="1"/>
</dbReference>
<feature type="transmembrane region" description="Helical" evidence="1">
    <location>
        <begin position="736"/>
        <end position="758"/>
    </location>
</feature>
<evidence type="ECO:0000313" key="2">
    <source>
        <dbReference type="EMBL" id="KDO34550.1"/>
    </source>
</evidence>
<evidence type="ECO:0000313" key="3">
    <source>
        <dbReference type="Proteomes" id="UP000030745"/>
    </source>
</evidence>
<sequence>MRRRLSDVLGIGYLVVSMGLSCYCLYLFAPYMANDFFWRDFDAATVSTALAAAFRTQLLGNASRHSFDLMAFENGLPLAQFDARGNTRVFTRMLLYDKLTTVQDGINGLRRLETRLVTNLMTAYCWVDLQQRWALAHSAARQERCVARYTANGAVYLEATLRNIQLRDWLDLNGARFNFAIADAVAASIDGQRWLSSLMAHEWVSVPDEVDFWASFHVTRYELQYANRVATGIQDTVDVTNAMGQVRSFLIGSSPTRARETGWTTCNLLAPFEYDLQALGHNQSLVRNATTFFGARDPMVLVIFNMGPPIPYEVLVLQDALGPFFNIDLRWLSPPVSLVTAVQRFRTAVLTAMRAKNASTAVLALAPMVLTPTPAIWSDPSIAFHSGSPFCLFGKPLPFVQQTFSFDAKCGPQLPLTIEWSAFNSLFATLALQQTPSQKREICQRCPPSQVHACVTQRQRTQAAFDLIDFGDIVIPDIAALNLSYWQLLTPVSYLSGNVNVSQHFLLAPDWAFFGWMSVYDWVTHTKEVVSFEGDVATWHIMSSAYASKPMEPSSSMSSSLAIYMWYGAAVTSAGLLAVALVVVALWLVYRPYDSDWFVFNRIVGSTWLSRSLLVLRGGTAALCLASVPLATSTHLGAVAFQQAPRSVAVSALLAGETTWLAYATQELLHPMTQSHTRLSARVSTLVAWLLVLLLDVLAPLHAAASTDQTCSTVNMVNFVFCDSGALVLGHWTRTLGVVGINVGGAILVAAAATLVAAPRPPALSASSALWTGLSTCFLNGEAETTNPVTAFMGGLLCSRCGVFDITRWLSLDLGPTKSMADVVHVACRDTTCVVVPPSSRAHYTLLLLGLGYTAFTLIGNVAGFNSSSTHAYLATKLNELLLTTTEAPLHLDDPRLLDYSRFYNGSEGTIVWSSTAARRALFQSTPSLEIVVANLRRMDPCLLPWMFTQYCWLDLNQTWEMAKARAWRQHNIAHFTLQWQNYKTIGLDDALTIETALGLSYPLALSYIPASMHPQHQTSYMMYWAFASDLWAIGANTTGICGRSLLRTSANFAFRNASSWGLLVENRTLTSPFPSEIASLESNVGPFNAIDMVYLVPPPSLLAFYAGVSSALSSLLLRDPNAQTTFLSLPVKYNLVAAPRFLLDDLSILLGGGNLFCGIDNGLLSGATGLYSQFTATSPCRFVSSEVMFPSRLQLLFAFLGFEFTLSLNATSDFDGICALDTTIVANCAGDYATFFNFLRQYAIDFATLERTARALYADVLAHNITLVQYALGGSIGPGSLMLIPLLDDNDRGWSFYGWQRRHHHHHLGGHGPDAMPPDAAQLRASYAALLQQGVAYVTVVIILVMSLVFLNALRSRGRLESRNLFCINRVVGLVWLGRPFLLLRSVTALCLLNTSVADLVQVGAATHFALPKLPWYKTVLGASEVTWLVYVLNDLLSCATHHYTSLYAFKSSNLAWLVLICVASIQPLSPLGQLQRSCDARDMDAALVCTSGYVAIGSYARLQVTVALLLNAQSLYMLSWTHWRHGDAFFLDTSSGIMAGLLSLQHKNTWYIFDTKTWRLLMLPTAPDCGRLKHAIPLSNP</sequence>
<dbReference type="EMBL" id="KK583190">
    <property type="protein sequence ID" value="KDO34550.1"/>
    <property type="molecule type" value="Genomic_DNA"/>
</dbReference>
<feature type="transmembrane region" description="Helical" evidence="1">
    <location>
        <begin position="1335"/>
        <end position="1355"/>
    </location>
</feature>
<proteinExistence type="predicted"/>
<name>A0A067CZ55_SAPPC</name>
<dbReference type="GeneID" id="24123249"/>
<keyword evidence="1" id="KW-0812">Transmembrane</keyword>
<keyword evidence="1" id="KW-1133">Transmembrane helix</keyword>
<gene>
    <name evidence="2" type="ORF">SPRG_00613</name>
</gene>
<dbReference type="KEGG" id="spar:SPRG_00613"/>